<dbReference type="Pfam" id="PF07195">
    <property type="entry name" value="FliD_C"/>
    <property type="match status" value="1"/>
</dbReference>
<evidence type="ECO:0000256" key="2">
    <source>
        <dbReference type="ARBA" id="ARBA00011255"/>
    </source>
</evidence>
<evidence type="ECO:0000259" key="7">
    <source>
        <dbReference type="Pfam" id="PF07195"/>
    </source>
</evidence>
<dbReference type="Pfam" id="PF02465">
    <property type="entry name" value="FliD_N"/>
    <property type="match status" value="1"/>
</dbReference>
<feature type="coiled-coil region" evidence="5">
    <location>
        <begin position="750"/>
        <end position="777"/>
    </location>
</feature>
<keyword evidence="3 5" id="KW-0175">Coiled coil</keyword>
<dbReference type="Proteomes" id="UP000539052">
    <property type="component" value="Unassembled WGS sequence"/>
</dbReference>
<sequence>MASALTSIKNSSASSIKGYGGLASGLDRDTLIEGMTASTKAKIAKQQKKKQTYLWTQEAYRSVSSKLVEFSKKYTSYTNQSTNLSSPSFWARSNVTTVGANSSYVSVSGRSSLSDSMSIMGVKQLATKATITSNGNVSDSKLATGSINFGSESVSTLEGQSLYFKYGTKTYSVSLSSGTASDGFTYDYSTAESAEKSIARALKNVSIGNGKTLADVIGVQTTGATSSDPTTALAKVNFTSKDTAGNTIQITGGTSGALSALGISDIESISEENKTITADGFSSELNNRTQKLFDSKTFLDRIAGKGVSFTYNGTTQTIEFDKTRQSEYSDLNGLANYFQTELAKKFGSGRIAVTPDGDTLKFETKIPNTSTNGTTKDNTNDSSSVLSISSADVGITGKNGALKVESGESNRLNLTSSLINSGLNSDFDGKSADKELKLIINNVPITGLTYGSSMSDIMSKINSSDAGVTISYLQNADKFSIVSKGDGSAGKIEFGPNDDSGVLFHDYTTKDGQDAIVSVKYDGSDTPVELIRGNNTFNLDGLNITVNGTFGYSGNTLTEGTEPITFNATTDADSIVSAVTSMIKDYNEIIELVNKEVSTKPNRSYEPLTDEQKDEMTDDQIKKWEEKAKAGMLFNDSELRGLSDNMRFIFDSGSSDKAALESFGISTSTNYSDNGKLVLDETKFRAALASNSSDLQKLFTRQADSTTGDKGGVMARLTEITEKYAGTTGATKGILIERAGSVYAPTSILKNSLQSAMDSLDDVIERLNTQLKTETDRYVKQFTNLETLISQMNSQSSWLSSSLGS</sequence>
<dbReference type="InterPro" id="IPR010809">
    <property type="entry name" value="FliD_C"/>
</dbReference>
<dbReference type="PANTHER" id="PTHR30288:SF0">
    <property type="entry name" value="FLAGELLAR HOOK-ASSOCIATED PROTEIN 2"/>
    <property type="match status" value="1"/>
</dbReference>
<dbReference type="InterPro" id="IPR040026">
    <property type="entry name" value="FliD"/>
</dbReference>
<evidence type="ECO:0000256" key="5">
    <source>
        <dbReference type="RuleBase" id="RU362066"/>
    </source>
</evidence>
<name>A0ABX1VRT9_9FIRM</name>
<protein>
    <recommendedName>
        <fullName evidence="5">Flagellar hook-associated protein 2</fullName>
        <shortName evidence="5">HAP2</shortName>
    </recommendedName>
    <alternativeName>
        <fullName evidence="5">Flagellar cap protein</fullName>
    </alternativeName>
</protein>
<dbReference type="EMBL" id="JAAOXG010000032">
    <property type="protein sequence ID" value="NNJ31153.1"/>
    <property type="molecule type" value="Genomic_DNA"/>
</dbReference>
<keyword evidence="4 5" id="KW-0975">Bacterial flagellum</keyword>
<dbReference type="RefSeq" id="WP_170822305.1">
    <property type="nucleotide sequence ID" value="NZ_JAAOXG010000032.1"/>
</dbReference>
<evidence type="ECO:0000313" key="9">
    <source>
        <dbReference type="Proteomes" id="UP000539052"/>
    </source>
</evidence>
<dbReference type="InterPro" id="IPR003481">
    <property type="entry name" value="FliD_N"/>
</dbReference>
<feature type="domain" description="Flagellar hook-associated protein 2 N-terminal" evidence="6">
    <location>
        <begin position="24"/>
        <end position="128"/>
    </location>
</feature>
<keyword evidence="8" id="KW-0966">Cell projection</keyword>
<comment type="function">
    <text evidence="5">Required for morphogenesis and for the elongation of the flagellar filament by facilitating polymerization of the flagellin monomers at the tip of growing filament. Forms a capping structure, which prevents flagellin subunits (transported through the central channel of the flagellum) from leaking out without polymerization at the distal end.</text>
</comment>
<keyword evidence="8" id="KW-0282">Flagellum</keyword>
<dbReference type="PANTHER" id="PTHR30288">
    <property type="entry name" value="FLAGELLAR CAP/ASSEMBLY PROTEIN FLID"/>
    <property type="match status" value="1"/>
</dbReference>
<accession>A0ABX1VRT9</accession>
<evidence type="ECO:0000313" key="8">
    <source>
        <dbReference type="EMBL" id="NNJ31153.1"/>
    </source>
</evidence>
<evidence type="ECO:0000259" key="6">
    <source>
        <dbReference type="Pfam" id="PF02465"/>
    </source>
</evidence>
<evidence type="ECO:0000256" key="4">
    <source>
        <dbReference type="ARBA" id="ARBA00023143"/>
    </source>
</evidence>
<reference evidence="8 9" key="1">
    <citation type="submission" date="2020-03" db="EMBL/GenBank/DDBJ databases">
        <title>Genome Sequence of industrial isolate, B5A.</title>
        <authorList>
            <person name="Sharma S."/>
            <person name="Patil P.B."/>
            <person name="Korpole S."/>
        </authorList>
    </citation>
    <scope>NUCLEOTIDE SEQUENCE [LARGE SCALE GENOMIC DNA]</scope>
    <source>
        <strain evidence="8 9">PI-S10-B5A</strain>
    </source>
</reference>
<gene>
    <name evidence="8" type="primary">fliD</name>
    <name evidence="8" type="ORF">G9470_15300</name>
</gene>
<comment type="similarity">
    <text evidence="1 5">Belongs to the FliD family.</text>
</comment>
<evidence type="ECO:0000256" key="1">
    <source>
        <dbReference type="ARBA" id="ARBA00009764"/>
    </source>
</evidence>
<comment type="subcellular location">
    <subcellularLocation>
        <location evidence="5">Secreted</location>
    </subcellularLocation>
    <subcellularLocation>
        <location evidence="5">Bacterial flagellum</location>
    </subcellularLocation>
</comment>
<keyword evidence="9" id="KW-1185">Reference proteome</keyword>
<keyword evidence="5" id="KW-0964">Secreted</keyword>
<organism evidence="8 9">
    <name type="scientific">Lacrimispora defluvii</name>
    <dbReference type="NCBI Taxonomy" id="2719233"/>
    <lineage>
        <taxon>Bacteria</taxon>
        <taxon>Bacillati</taxon>
        <taxon>Bacillota</taxon>
        <taxon>Clostridia</taxon>
        <taxon>Lachnospirales</taxon>
        <taxon>Lachnospiraceae</taxon>
        <taxon>Lacrimispora</taxon>
    </lineage>
</organism>
<proteinExistence type="inferred from homology"/>
<comment type="subunit">
    <text evidence="2 5">Homopentamer.</text>
</comment>
<comment type="caution">
    <text evidence="8">The sequence shown here is derived from an EMBL/GenBank/DDBJ whole genome shotgun (WGS) entry which is preliminary data.</text>
</comment>
<evidence type="ECO:0000256" key="3">
    <source>
        <dbReference type="ARBA" id="ARBA00023054"/>
    </source>
</evidence>
<keyword evidence="8" id="KW-0969">Cilium</keyword>
<feature type="domain" description="Flagellar hook-associated protein 2 C-terminal" evidence="7">
    <location>
        <begin position="513"/>
        <end position="794"/>
    </location>
</feature>